<dbReference type="EMBL" id="CM007369">
    <property type="protein sequence ID" value="OIW05043.1"/>
    <property type="molecule type" value="Genomic_DNA"/>
</dbReference>
<dbReference type="PANTHER" id="PTHR31579">
    <property type="entry name" value="OS03G0796600 PROTEIN"/>
    <property type="match status" value="1"/>
</dbReference>
<dbReference type="AlphaFoldDB" id="A0A1J7HX09"/>
<name>A0A1J7HX09_LUPAN</name>
<sequence>MHYYNSMKIQPIDSKAEEEMSVEVVKPVARSRIKRLFERQFSVLKYSAAADKITAAGDGVDKGSGDFEPSSVCLAKMVQNFMEGGNHDKHSVSSNCFNGNCDYGSDAESETYSSSTEALKGLVACASVCERNLLADTAKIVEKNKVMCKRKDQVCRNVVTEGLIAFGYDASVCKSRWEKSPYYPSGEYEYIDVMIGKERVLIDIDFRAEFEIARSTKAYKAILQSLPYIFVGKCDRLQSIVAIASEAAKQSLKKKGMPVPPWRKLGYVKAKWLSTYIRTTITPTFLDPQTNKEETKKQHQLNKSVLTSGVEDKAKMVVVHWKLPEAKPKSIQSGLAAFFAEKS</sequence>
<proteinExistence type="predicted"/>
<dbReference type="OMA" id="VVKEWKP"/>
<dbReference type="OrthoDB" id="691424at2759"/>
<dbReference type="NCBIfam" id="TIGR01615">
    <property type="entry name" value="A_thal_3542"/>
    <property type="match status" value="1"/>
</dbReference>
<dbReference type="KEGG" id="lang:109355794"/>
<dbReference type="PANTHER" id="PTHR31579:SF14">
    <property type="entry name" value="RNA POLYMERASE SUBUNIT BETA-BETA PROTEIN, PUTATIVE (DUF506)-RELATED"/>
    <property type="match status" value="1"/>
</dbReference>
<keyword evidence="2" id="KW-1185">Reference proteome</keyword>
<accession>A0A1J7HX09</accession>
<evidence type="ECO:0000313" key="2">
    <source>
        <dbReference type="Proteomes" id="UP000188354"/>
    </source>
</evidence>
<evidence type="ECO:0000313" key="1">
    <source>
        <dbReference type="EMBL" id="OIW05043.1"/>
    </source>
</evidence>
<dbReference type="Pfam" id="PF04720">
    <property type="entry name" value="PDDEXK_6"/>
    <property type="match status" value="1"/>
</dbReference>
<dbReference type="Proteomes" id="UP000188354">
    <property type="component" value="Chromosome LG09"/>
</dbReference>
<protein>
    <submittedName>
        <fullName evidence="1">Uncharacterized protein</fullName>
    </submittedName>
</protein>
<gene>
    <name evidence="1" type="ORF">TanjilG_18642</name>
</gene>
<organism evidence="1 2">
    <name type="scientific">Lupinus angustifolius</name>
    <name type="common">Narrow-leaved blue lupine</name>
    <dbReference type="NCBI Taxonomy" id="3871"/>
    <lineage>
        <taxon>Eukaryota</taxon>
        <taxon>Viridiplantae</taxon>
        <taxon>Streptophyta</taxon>
        <taxon>Embryophyta</taxon>
        <taxon>Tracheophyta</taxon>
        <taxon>Spermatophyta</taxon>
        <taxon>Magnoliopsida</taxon>
        <taxon>eudicotyledons</taxon>
        <taxon>Gunneridae</taxon>
        <taxon>Pentapetalae</taxon>
        <taxon>rosids</taxon>
        <taxon>fabids</taxon>
        <taxon>Fabales</taxon>
        <taxon>Fabaceae</taxon>
        <taxon>Papilionoideae</taxon>
        <taxon>50 kb inversion clade</taxon>
        <taxon>genistoids sensu lato</taxon>
        <taxon>core genistoids</taxon>
        <taxon>Genisteae</taxon>
        <taxon>Lupinus</taxon>
    </lineage>
</organism>
<dbReference type="Gramene" id="OIW05043">
    <property type="protein sequence ID" value="OIW05043"/>
    <property type="gene ID" value="TanjilG_18642"/>
</dbReference>
<dbReference type="STRING" id="3871.A0A1J7HX09"/>
<dbReference type="InterPro" id="IPR006502">
    <property type="entry name" value="PDDEXK-like"/>
</dbReference>
<reference evidence="1 2" key="1">
    <citation type="journal article" date="2017" name="Plant Biotechnol. J.">
        <title>A comprehensive draft genome sequence for lupin (Lupinus angustifolius), an emerging health food: insights into plant-microbe interactions and legume evolution.</title>
        <authorList>
            <person name="Hane J.K."/>
            <person name="Ming Y."/>
            <person name="Kamphuis L.G."/>
            <person name="Nelson M.N."/>
            <person name="Garg G."/>
            <person name="Atkins C.A."/>
            <person name="Bayer P.E."/>
            <person name="Bravo A."/>
            <person name="Bringans S."/>
            <person name="Cannon S."/>
            <person name="Edwards D."/>
            <person name="Foley R."/>
            <person name="Gao L.L."/>
            <person name="Harrison M.J."/>
            <person name="Huang W."/>
            <person name="Hurgobin B."/>
            <person name="Li S."/>
            <person name="Liu C.W."/>
            <person name="McGrath A."/>
            <person name="Morahan G."/>
            <person name="Murray J."/>
            <person name="Weller J."/>
            <person name="Jian J."/>
            <person name="Singh K.B."/>
        </authorList>
    </citation>
    <scope>NUCLEOTIDE SEQUENCE [LARGE SCALE GENOMIC DNA]</scope>
    <source>
        <strain evidence="2">cv. Tanjil</strain>
        <tissue evidence="1">Whole plant</tissue>
    </source>
</reference>